<sequence>MSSQKSAAPRSFNAGLAPLPTEKASAASTTSSRDPQFLKADSAKSLSQTTFGLDSGYGDGQQQHAQALFAQRRGRLCSLIGATKTVLGDLMGPPAGVSGRNHCLRYPMPPRRGNAFPGRAPSVVASKTGGPKLHPRAGSPLIPAGAESASAPPEDSGSETDSAARGPRQLRVLQLDLNSYPGIQSNNSLSSASKSSSTSSSANNGDQTLISQLLESKLLECTAHLDRLQARISDTRSKVLVTGDLNAGKSTFVNAVLRREIVPDDQQPCTALFAEVVDAEQNQGLEEVHGINNPLAYDRTDPTTFTRFDFKHLRQVVEDNDEEYELLKVYCKDKRGRADSLLHNGVVDISLIDSPGLNIDSIKTTALFSQQEEIDVIVFVVNAENHFTLSAREFLTTAGKEKAYIFIVVNRFDQIRRKDRCRRDILEQIRQISPATYDNADTLVHFVSAKQSLNHVEGADMEGTMVPEFHKLEGALRSFILEKRSRSKLAPAQIYLQNLLGDVVSVAQHNADQASVSAQHLAQEMEASSPIYSRMLEIKTTVLDDIDQTIDATAEAVRAHAQKQLAHFVDNVDEYAEDVEWHGPLYVWQYAKDLRNRLYQVASMRVRRCEDFAREKATACLKEIERVAETCMSVPPAIDVDVVAGAFDADGATALATTTADDAAAAATPAAQTAVVAVSTGPTPPAVQVAEFFENVEAAELAKEYAPSLALIGVGAVGYQRMAANMIRTGFGAGAGSNRTGRLAFAGLTLAGVGIFLYVLSDMRRSVERQVTQKMREHFSETLYVTANVDRVARTTASALRLSVWDFRTQFHRLLAENERRQQGLKDDLRAAEKVGRHHARIVERARTLSAEVASVDLEALT</sequence>
<dbReference type="InterPro" id="IPR027417">
    <property type="entry name" value="P-loop_NTPase"/>
</dbReference>
<protein>
    <submittedName>
        <fullName evidence="16">Mitofusin</fullName>
    </submittedName>
</protein>
<keyword evidence="4" id="KW-0547">Nucleotide-binding</keyword>
<evidence type="ECO:0000256" key="11">
    <source>
        <dbReference type="ARBA" id="ARBA00023136"/>
    </source>
</evidence>
<evidence type="ECO:0000256" key="10">
    <source>
        <dbReference type="ARBA" id="ARBA00023134"/>
    </source>
</evidence>
<dbReference type="Pfam" id="PF00350">
    <property type="entry name" value="Dynamin_N"/>
    <property type="match status" value="1"/>
</dbReference>
<keyword evidence="5" id="KW-1000">Mitochondrion outer membrane</keyword>
<evidence type="ECO:0000256" key="1">
    <source>
        <dbReference type="ARBA" id="ARBA00004225"/>
    </source>
</evidence>
<evidence type="ECO:0000256" key="13">
    <source>
        <dbReference type="SAM" id="MobiDB-lite"/>
    </source>
</evidence>
<feature type="domain" description="Dynamin-type G" evidence="15">
    <location>
        <begin position="233"/>
        <end position="509"/>
    </location>
</feature>
<evidence type="ECO:0000256" key="5">
    <source>
        <dbReference type="ARBA" id="ARBA00022787"/>
    </source>
</evidence>
<dbReference type="PANTHER" id="PTHR10465">
    <property type="entry name" value="TRANSMEMBRANE GTPASE FZO1"/>
    <property type="match status" value="1"/>
</dbReference>
<dbReference type="InterPro" id="IPR027094">
    <property type="entry name" value="Mitofusin_fam"/>
</dbReference>
<name>A0AAD5TQU5_9FUNG</name>
<dbReference type="GO" id="GO:0005525">
    <property type="term" value="F:GTP binding"/>
    <property type="evidence" value="ECO:0007669"/>
    <property type="project" value="UniProtKB-KW"/>
</dbReference>
<reference evidence="16" key="1">
    <citation type="submission" date="2020-05" db="EMBL/GenBank/DDBJ databases">
        <title>Phylogenomic resolution of chytrid fungi.</title>
        <authorList>
            <person name="Stajich J.E."/>
            <person name="Amses K."/>
            <person name="Simmons R."/>
            <person name="Seto K."/>
            <person name="Myers J."/>
            <person name="Bonds A."/>
            <person name="Quandt C.A."/>
            <person name="Barry K."/>
            <person name="Liu P."/>
            <person name="Grigoriev I."/>
            <person name="Longcore J.E."/>
            <person name="James T.Y."/>
        </authorList>
    </citation>
    <scope>NUCLEOTIDE SEQUENCE</scope>
    <source>
        <strain evidence="16">JEL0379</strain>
    </source>
</reference>
<dbReference type="GO" id="GO:0005741">
    <property type="term" value="C:mitochondrial outer membrane"/>
    <property type="evidence" value="ECO:0007669"/>
    <property type="project" value="UniProtKB-SubCell"/>
</dbReference>
<dbReference type="GO" id="GO:0051646">
    <property type="term" value="P:mitochondrion localization"/>
    <property type="evidence" value="ECO:0007669"/>
    <property type="project" value="TreeGrafter"/>
</dbReference>
<dbReference type="AlphaFoldDB" id="A0AAD5TQU5"/>
<dbReference type="GO" id="GO:0008053">
    <property type="term" value="P:mitochondrial fusion"/>
    <property type="evidence" value="ECO:0007669"/>
    <property type="project" value="TreeGrafter"/>
</dbReference>
<evidence type="ECO:0000313" key="16">
    <source>
        <dbReference type="EMBL" id="KAJ3183933.1"/>
    </source>
</evidence>
<evidence type="ECO:0000256" key="8">
    <source>
        <dbReference type="ARBA" id="ARBA00023054"/>
    </source>
</evidence>
<comment type="subcellular location">
    <subcellularLocation>
        <location evidence="1">Mitochondrion membrane</location>
        <topology evidence="1">Multi-pass membrane protein</topology>
    </subcellularLocation>
    <subcellularLocation>
        <location evidence="2">Mitochondrion outer membrane</location>
    </subcellularLocation>
</comment>
<organism evidence="16 17">
    <name type="scientific">Geranomyces variabilis</name>
    <dbReference type="NCBI Taxonomy" id="109894"/>
    <lineage>
        <taxon>Eukaryota</taxon>
        <taxon>Fungi</taxon>
        <taxon>Fungi incertae sedis</taxon>
        <taxon>Chytridiomycota</taxon>
        <taxon>Chytridiomycota incertae sedis</taxon>
        <taxon>Chytridiomycetes</taxon>
        <taxon>Spizellomycetales</taxon>
        <taxon>Powellomycetaceae</taxon>
        <taxon>Geranomyces</taxon>
    </lineage>
</organism>
<keyword evidence="6" id="KW-0378">Hydrolase</keyword>
<feature type="region of interest" description="Disordered" evidence="13">
    <location>
        <begin position="1"/>
        <end position="43"/>
    </location>
</feature>
<comment type="caution">
    <text evidence="16">The sequence shown here is derived from an EMBL/GenBank/DDBJ whole genome shotgun (WGS) entry which is preliminary data.</text>
</comment>
<evidence type="ECO:0000313" key="17">
    <source>
        <dbReference type="Proteomes" id="UP001212152"/>
    </source>
</evidence>
<evidence type="ECO:0000259" key="15">
    <source>
        <dbReference type="PROSITE" id="PS51718"/>
    </source>
</evidence>
<evidence type="ECO:0000256" key="14">
    <source>
        <dbReference type="SAM" id="Phobius"/>
    </source>
</evidence>
<gene>
    <name evidence="16" type="primary">FZO1</name>
    <name evidence="16" type="ORF">HDU87_006051</name>
</gene>
<feature type="region of interest" description="Disordered" evidence="13">
    <location>
        <begin position="101"/>
        <end position="166"/>
    </location>
</feature>
<dbReference type="GO" id="GO:0003924">
    <property type="term" value="F:GTPase activity"/>
    <property type="evidence" value="ECO:0007669"/>
    <property type="project" value="InterPro"/>
</dbReference>
<dbReference type="EMBL" id="JADGJQ010000005">
    <property type="protein sequence ID" value="KAJ3183933.1"/>
    <property type="molecule type" value="Genomic_DNA"/>
</dbReference>
<dbReference type="SUPFAM" id="SSF52540">
    <property type="entry name" value="P-loop containing nucleoside triphosphate hydrolases"/>
    <property type="match status" value="1"/>
</dbReference>
<dbReference type="Gene3D" id="3.40.50.300">
    <property type="entry name" value="P-loop containing nucleotide triphosphate hydrolases"/>
    <property type="match status" value="1"/>
</dbReference>
<accession>A0AAD5TQU5</accession>
<keyword evidence="11 14" id="KW-0472">Membrane</keyword>
<evidence type="ECO:0000256" key="4">
    <source>
        <dbReference type="ARBA" id="ARBA00022741"/>
    </source>
</evidence>
<evidence type="ECO:0000256" key="9">
    <source>
        <dbReference type="ARBA" id="ARBA00023128"/>
    </source>
</evidence>
<evidence type="ECO:0000256" key="6">
    <source>
        <dbReference type="ARBA" id="ARBA00022801"/>
    </source>
</evidence>
<keyword evidence="8" id="KW-0175">Coiled coil</keyword>
<proteinExistence type="predicted"/>
<dbReference type="PANTHER" id="PTHR10465:SF0">
    <property type="entry name" value="SARCALUMENIN"/>
    <property type="match status" value="1"/>
</dbReference>
<comment type="catalytic activity">
    <reaction evidence="12">
        <text>GTP + H2O = GDP + phosphate + H(+)</text>
        <dbReference type="Rhea" id="RHEA:19669"/>
        <dbReference type="ChEBI" id="CHEBI:15377"/>
        <dbReference type="ChEBI" id="CHEBI:15378"/>
        <dbReference type="ChEBI" id="CHEBI:37565"/>
        <dbReference type="ChEBI" id="CHEBI:43474"/>
        <dbReference type="ChEBI" id="CHEBI:58189"/>
    </reaction>
</comment>
<feature type="transmembrane region" description="Helical" evidence="14">
    <location>
        <begin position="743"/>
        <end position="760"/>
    </location>
</feature>
<feature type="compositionally biased region" description="Low complexity" evidence="13">
    <location>
        <begin position="185"/>
        <end position="204"/>
    </location>
</feature>
<keyword evidence="7 14" id="KW-1133">Transmembrane helix</keyword>
<evidence type="ECO:0000256" key="12">
    <source>
        <dbReference type="ARBA" id="ARBA00048548"/>
    </source>
</evidence>
<keyword evidence="10" id="KW-0342">GTP-binding</keyword>
<dbReference type="InterPro" id="IPR030381">
    <property type="entry name" value="G_DYNAMIN_dom"/>
</dbReference>
<keyword evidence="9" id="KW-0496">Mitochondrion</keyword>
<evidence type="ECO:0000256" key="7">
    <source>
        <dbReference type="ARBA" id="ARBA00022989"/>
    </source>
</evidence>
<dbReference type="Proteomes" id="UP001212152">
    <property type="component" value="Unassembled WGS sequence"/>
</dbReference>
<dbReference type="PROSITE" id="PS51718">
    <property type="entry name" value="G_DYNAMIN_2"/>
    <property type="match status" value="1"/>
</dbReference>
<keyword evidence="3 14" id="KW-0812">Transmembrane</keyword>
<dbReference type="FunFam" id="3.40.50.300:FF:000638">
    <property type="entry name" value="Transmembrane GTPase Fzo1, putative"/>
    <property type="match status" value="1"/>
</dbReference>
<evidence type="ECO:0000256" key="2">
    <source>
        <dbReference type="ARBA" id="ARBA00004294"/>
    </source>
</evidence>
<keyword evidence="17" id="KW-1185">Reference proteome</keyword>
<feature type="compositionally biased region" description="Low complexity" evidence="13">
    <location>
        <begin position="143"/>
        <end position="155"/>
    </location>
</feature>
<dbReference type="InterPro" id="IPR045063">
    <property type="entry name" value="Dynamin_N"/>
</dbReference>
<feature type="region of interest" description="Disordered" evidence="13">
    <location>
        <begin position="183"/>
        <end position="204"/>
    </location>
</feature>
<evidence type="ECO:0000256" key="3">
    <source>
        <dbReference type="ARBA" id="ARBA00022692"/>
    </source>
</evidence>